<dbReference type="Proteomes" id="UP000310532">
    <property type="component" value="Unassembled WGS sequence"/>
</dbReference>
<organism evidence="1 2">
    <name type="scientific">Bacteroides muris</name>
    <name type="common">ex Afrizal et al. 2022</name>
    <dbReference type="NCBI Taxonomy" id="2516960"/>
    <lineage>
        <taxon>Bacteria</taxon>
        <taxon>Pseudomonadati</taxon>
        <taxon>Bacteroidota</taxon>
        <taxon>Bacteroidia</taxon>
        <taxon>Bacteroidales</taxon>
        <taxon>Bacteroidaceae</taxon>
        <taxon>Bacteroides</taxon>
    </lineage>
</organism>
<evidence type="ECO:0000313" key="2">
    <source>
        <dbReference type="Proteomes" id="UP000310532"/>
    </source>
</evidence>
<reference evidence="1 2" key="1">
    <citation type="submission" date="2019-04" db="EMBL/GenBank/DDBJ databases">
        <title>Microbes associate with the intestines of laboratory mice.</title>
        <authorList>
            <person name="Navarre W."/>
            <person name="Wong E."/>
            <person name="Huang K."/>
            <person name="Tropini C."/>
            <person name="Ng K."/>
            <person name="Yu B."/>
        </authorList>
    </citation>
    <scope>NUCLEOTIDE SEQUENCE [LARGE SCALE GENOMIC DNA]</scope>
    <source>
        <strain evidence="1 2">NM69_E16B</strain>
    </source>
</reference>
<name>A0A4S2ASL3_9BACE</name>
<keyword evidence="2" id="KW-1185">Reference proteome</keyword>
<dbReference type="EMBL" id="SRYZ01000024">
    <property type="protein sequence ID" value="TGY04337.1"/>
    <property type="molecule type" value="Genomic_DNA"/>
</dbReference>
<proteinExistence type="predicted"/>
<protein>
    <submittedName>
        <fullName evidence="1">Uncharacterized protein</fullName>
    </submittedName>
</protein>
<gene>
    <name evidence="1" type="ORF">E5355_11360</name>
</gene>
<dbReference type="AlphaFoldDB" id="A0A4S2ASL3"/>
<comment type="caution">
    <text evidence="1">The sequence shown here is derived from an EMBL/GenBank/DDBJ whole genome shotgun (WGS) entry which is preliminary data.</text>
</comment>
<sequence length="279" mass="32349">MALNLNYQDFFRSSFLVEYRKLGLSTNDFLSFANSLIGVENFIRNHPIPILEYYWVCNGGMNKLVESIANRLGICLKKIKVVSSEKDVDYADKNVYYIFPEYLDSMFNSVDCYGGINAVKSDIAKARFLADLKSNDIILNEGLWENCELVQSCSRRISSDEFEYYSIFKTGWAYLSENRNIELDLLLISYLKNKIIALEKEQYDEYAGFRFGRNPSAKKSANGLMTFRTHPISKNIVSIILNDPIQWEGIFYDQSFCNNSILQYVKNLVPELKEHFFDL</sequence>
<dbReference type="RefSeq" id="WP_136010478.1">
    <property type="nucleotide sequence ID" value="NZ_SRYZ01000024.1"/>
</dbReference>
<evidence type="ECO:0000313" key="1">
    <source>
        <dbReference type="EMBL" id="TGY04337.1"/>
    </source>
</evidence>
<accession>A0A4S2ASL3</accession>